<accession>A0ABR2H481</accession>
<gene>
    <name evidence="3" type="ORF">M9Y10_027850</name>
</gene>
<dbReference type="PROSITE" id="PS00125">
    <property type="entry name" value="SER_THR_PHOSPHATASE"/>
    <property type="match status" value="1"/>
</dbReference>
<protein>
    <recommendedName>
        <fullName evidence="1">Serine/threonine-protein phosphatase</fullName>
        <ecNumber evidence="1">3.1.3.16</ecNumber>
    </recommendedName>
</protein>
<organism evidence="3 4">
    <name type="scientific">Tritrichomonas musculus</name>
    <dbReference type="NCBI Taxonomy" id="1915356"/>
    <lineage>
        <taxon>Eukaryota</taxon>
        <taxon>Metamonada</taxon>
        <taxon>Parabasalia</taxon>
        <taxon>Tritrichomonadida</taxon>
        <taxon>Tritrichomonadidae</taxon>
        <taxon>Tritrichomonas</taxon>
    </lineage>
</organism>
<dbReference type="SMART" id="SM00156">
    <property type="entry name" value="PP2Ac"/>
    <property type="match status" value="1"/>
</dbReference>
<dbReference type="EMBL" id="JAPFFF010000043">
    <property type="protein sequence ID" value="KAK8841013.1"/>
    <property type="molecule type" value="Genomic_DNA"/>
</dbReference>
<evidence type="ECO:0000259" key="2">
    <source>
        <dbReference type="PROSITE" id="PS00125"/>
    </source>
</evidence>
<dbReference type="Pfam" id="PF00149">
    <property type="entry name" value="Metallophos"/>
    <property type="match status" value="1"/>
</dbReference>
<name>A0ABR2H481_9EUKA</name>
<sequence>METKASYILSTYSFLSTHSLDELLNVGYKQLNGNPIPSFDEKLLIDLCSEAQEIFENEETILNIHDDLVIIGDIHGSFHDLLRILKYIVPFESKVLFLGDYVDRGNFSLECITLLFSLKVLYPDMIYLLRGNHEFDSVCSQYGFKNEILNRNNKSQTDQELFENDNCYKYTKSLYKAFIRAFSYLPIGAIVNQTTFCIHGGLSPELHLIGEINRKIKRPINNFEDYPLLADLVWSDPSNFSEYPYEQSPRGYGYLFNQEATVNFIKENSIKRIVRGHQCVLNGVNQNFDKKCITVFSVSSYSKIMGNNSGIIKLFKNDDSLKVTTFPPIYHISKSDAYFYKVRPLNPDEEPKNHMCFNLLHPRLILQKPSFVMPDEGPKRIPLRRRKTGLPSCTPKFVTNSRKTFPYLKHSVQTHQQNCSD</sequence>
<proteinExistence type="inferred from homology"/>
<reference evidence="3 4" key="1">
    <citation type="submission" date="2024-04" db="EMBL/GenBank/DDBJ databases">
        <title>Tritrichomonas musculus Genome.</title>
        <authorList>
            <person name="Alves-Ferreira E."/>
            <person name="Grigg M."/>
            <person name="Lorenzi H."/>
            <person name="Galac M."/>
        </authorList>
    </citation>
    <scope>NUCLEOTIDE SEQUENCE [LARGE SCALE GENOMIC DNA]</scope>
    <source>
        <strain evidence="3 4">EAF2021</strain>
    </source>
</reference>
<comment type="similarity">
    <text evidence="1">Belongs to the PPP phosphatase family.</text>
</comment>
<comment type="catalytic activity">
    <reaction evidence="1">
        <text>O-phospho-L-threonyl-[protein] + H2O = L-threonyl-[protein] + phosphate</text>
        <dbReference type="Rhea" id="RHEA:47004"/>
        <dbReference type="Rhea" id="RHEA-COMP:11060"/>
        <dbReference type="Rhea" id="RHEA-COMP:11605"/>
        <dbReference type="ChEBI" id="CHEBI:15377"/>
        <dbReference type="ChEBI" id="CHEBI:30013"/>
        <dbReference type="ChEBI" id="CHEBI:43474"/>
        <dbReference type="ChEBI" id="CHEBI:61977"/>
        <dbReference type="EC" id="3.1.3.16"/>
    </reaction>
</comment>
<dbReference type="InterPro" id="IPR004843">
    <property type="entry name" value="Calcineurin-like_PHP"/>
</dbReference>
<evidence type="ECO:0000313" key="4">
    <source>
        <dbReference type="Proteomes" id="UP001470230"/>
    </source>
</evidence>
<dbReference type="SUPFAM" id="SSF56300">
    <property type="entry name" value="Metallo-dependent phosphatases"/>
    <property type="match status" value="1"/>
</dbReference>
<feature type="domain" description="Serine/threonine specific protein phosphatases" evidence="2">
    <location>
        <begin position="129"/>
        <end position="134"/>
    </location>
</feature>
<dbReference type="CDD" id="cd00144">
    <property type="entry name" value="MPP_PPP_family"/>
    <property type="match status" value="1"/>
</dbReference>
<dbReference type="InterPro" id="IPR050341">
    <property type="entry name" value="PP1_catalytic_subunit"/>
</dbReference>
<dbReference type="EC" id="3.1.3.16" evidence="1"/>
<keyword evidence="1" id="KW-0378">Hydrolase</keyword>
<evidence type="ECO:0000313" key="3">
    <source>
        <dbReference type="EMBL" id="KAK8841013.1"/>
    </source>
</evidence>
<keyword evidence="4" id="KW-1185">Reference proteome</keyword>
<comment type="caution">
    <text evidence="3">The sequence shown here is derived from an EMBL/GenBank/DDBJ whole genome shotgun (WGS) entry which is preliminary data.</text>
</comment>
<evidence type="ECO:0000256" key="1">
    <source>
        <dbReference type="RuleBase" id="RU004273"/>
    </source>
</evidence>
<dbReference type="PANTHER" id="PTHR11668">
    <property type="entry name" value="SERINE/THREONINE PROTEIN PHOSPHATASE"/>
    <property type="match status" value="1"/>
</dbReference>
<dbReference type="InterPro" id="IPR006186">
    <property type="entry name" value="Ser/Thr-sp_prot-phosphatase"/>
</dbReference>
<dbReference type="Proteomes" id="UP001470230">
    <property type="component" value="Unassembled WGS sequence"/>
</dbReference>
<dbReference type="Gene3D" id="3.60.21.10">
    <property type="match status" value="1"/>
</dbReference>
<dbReference type="InterPro" id="IPR029052">
    <property type="entry name" value="Metallo-depent_PP-like"/>
</dbReference>
<dbReference type="PANTHER" id="PTHR11668:SF494">
    <property type="entry name" value="PROTEIN PHOSPHATASE, PUTATIVE-RELATED"/>
    <property type="match status" value="1"/>
</dbReference>
<dbReference type="PRINTS" id="PR00114">
    <property type="entry name" value="STPHPHTASE"/>
</dbReference>